<organism evidence="1 2">
    <name type="scientific">Fimbriiglobus ruber</name>
    <dbReference type="NCBI Taxonomy" id="1908690"/>
    <lineage>
        <taxon>Bacteria</taxon>
        <taxon>Pseudomonadati</taxon>
        <taxon>Planctomycetota</taxon>
        <taxon>Planctomycetia</taxon>
        <taxon>Gemmatales</taxon>
        <taxon>Gemmataceae</taxon>
        <taxon>Fimbriiglobus</taxon>
    </lineage>
</organism>
<name>A0A225DP47_9BACT</name>
<gene>
    <name evidence="1" type="ORF">FRUB_05277</name>
</gene>
<dbReference type="RefSeq" id="WP_161967616.1">
    <property type="nucleotide sequence ID" value="NZ_NIDE01000008.1"/>
</dbReference>
<evidence type="ECO:0000313" key="1">
    <source>
        <dbReference type="EMBL" id="OWK40358.1"/>
    </source>
</evidence>
<evidence type="ECO:0000313" key="2">
    <source>
        <dbReference type="Proteomes" id="UP000214646"/>
    </source>
</evidence>
<dbReference type="AlphaFoldDB" id="A0A225DP47"/>
<proteinExistence type="predicted"/>
<sequence>MTDPPPVVVQRLLSQAWDDWAAGAHVGWYASTPPLVHPRDVFAARRRNR</sequence>
<dbReference type="EMBL" id="NIDE01000008">
    <property type="protein sequence ID" value="OWK40358.1"/>
    <property type="molecule type" value="Genomic_DNA"/>
</dbReference>
<keyword evidence="2" id="KW-1185">Reference proteome</keyword>
<dbReference type="Proteomes" id="UP000214646">
    <property type="component" value="Unassembled WGS sequence"/>
</dbReference>
<comment type="caution">
    <text evidence="1">The sequence shown here is derived from an EMBL/GenBank/DDBJ whole genome shotgun (WGS) entry which is preliminary data.</text>
</comment>
<protein>
    <submittedName>
        <fullName evidence="1">Uncharacterized protein</fullName>
    </submittedName>
</protein>
<reference evidence="2" key="1">
    <citation type="submission" date="2017-06" db="EMBL/GenBank/DDBJ databases">
        <title>Genome analysis of Fimbriiglobus ruber SP5, the first member of the order Planctomycetales with confirmed chitinolytic capability.</title>
        <authorList>
            <person name="Ravin N.V."/>
            <person name="Rakitin A.L."/>
            <person name="Ivanova A.A."/>
            <person name="Beletsky A.V."/>
            <person name="Kulichevskaya I.S."/>
            <person name="Mardanov A.V."/>
            <person name="Dedysh S.N."/>
        </authorList>
    </citation>
    <scope>NUCLEOTIDE SEQUENCE [LARGE SCALE GENOMIC DNA]</scope>
    <source>
        <strain evidence="2">SP5</strain>
    </source>
</reference>
<accession>A0A225DP47</accession>